<feature type="domain" description="Peptidase C14 caspase" evidence="3">
    <location>
        <begin position="235"/>
        <end position="354"/>
    </location>
</feature>
<dbReference type="PANTHER" id="PTHR48104">
    <property type="entry name" value="METACASPASE-4"/>
    <property type="match status" value="1"/>
</dbReference>
<name>A0ABR3BIB0_9TREE</name>
<accession>A0ABR3BIB0</accession>
<dbReference type="PANTHER" id="PTHR48104:SF30">
    <property type="entry name" value="METACASPASE-1"/>
    <property type="match status" value="1"/>
</dbReference>
<organism evidence="4 5">
    <name type="scientific">Cryptococcus tetragattii IND107</name>
    <dbReference type="NCBI Taxonomy" id="1296105"/>
    <lineage>
        <taxon>Eukaryota</taxon>
        <taxon>Fungi</taxon>
        <taxon>Dikarya</taxon>
        <taxon>Basidiomycota</taxon>
        <taxon>Agaricomycotina</taxon>
        <taxon>Tremellomycetes</taxon>
        <taxon>Tremellales</taxon>
        <taxon>Cryptococcaceae</taxon>
        <taxon>Cryptococcus</taxon>
        <taxon>Cryptococcus gattii species complex</taxon>
    </lineage>
</organism>
<evidence type="ECO:0000259" key="3">
    <source>
        <dbReference type="Pfam" id="PF00656"/>
    </source>
</evidence>
<feature type="region of interest" description="Disordered" evidence="2">
    <location>
        <begin position="1"/>
        <end position="62"/>
    </location>
</feature>
<dbReference type="InterPro" id="IPR050452">
    <property type="entry name" value="Metacaspase"/>
</dbReference>
<feature type="compositionally biased region" description="Polar residues" evidence="2">
    <location>
        <begin position="114"/>
        <end position="126"/>
    </location>
</feature>
<feature type="region of interest" description="Disordered" evidence="2">
    <location>
        <begin position="92"/>
        <end position="126"/>
    </location>
</feature>
<dbReference type="EMBL" id="ATAM02000015">
    <property type="protein sequence ID" value="KAL0240188.1"/>
    <property type="molecule type" value="Genomic_DNA"/>
</dbReference>
<feature type="compositionally biased region" description="Acidic residues" evidence="2">
    <location>
        <begin position="1"/>
        <end position="25"/>
    </location>
</feature>
<dbReference type="GeneID" id="91993589"/>
<dbReference type="Proteomes" id="UP000054399">
    <property type="component" value="Unassembled WGS sequence"/>
</dbReference>
<evidence type="ECO:0000256" key="2">
    <source>
        <dbReference type="SAM" id="MobiDB-lite"/>
    </source>
</evidence>
<protein>
    <recommendedName>
        <fullName evidence="3">Peptidase C14 caspase domain-containing protein</fullName>
    </recommendedName>
</protein>
<reference evidence="4" key="2">
    <citation type="submission" date="2024-01" db="EMBL/GenBank/DDBJ databases">
        <title>Comparative genomics of Cryptococcus and Kwoniella reveals pathogenesis evolution and contrasting modes of karyotype evolution via chromosome fusion or intercentromeric recombination.</title>
        <authorList>
            <person name="Coelho M.A."/>
            <person name="David-Palma M."/>
            <person name="Shea T."/>
            <person name="Bowers K."/>
            <person name="Mcginley-Smith S."/>
            <person name="Mohammad A.W."/>
            <person name="Gnirke A."/>
            <person name="Yurkov A.M."/>
            <person name="Nowrousian M."/>
            <person name="Sun S."/>
            <person name="Cuomo C.A."/>
            <person name="Heitman J."/>
        </authorList>
    </citation>
    <scope>NUCLEOTIDE SEQUENCE</scope>
    <source>
        <strain evidence="4">IND107</strain>
    </source>
</reference>
<feature type="compositionally biased region" description="Basic and acidic residues" evidence="2">
    <location>
        <begin position="53"/>
        <end position="62"/>
    </location>
</feature>
<evidence type="ECO:0000256" key="1">
    <source>
        <dbReference type="ARBA" id="ARBA00009005"/>
    </source>
</evidence>
<sequence length="355" mass="40062">MSDYEDEYYQDEESEVEYKDDDDERECERYESPPQSPDRSSSNSSSNVSYHGDGSDEDGRYEDLGYRSEHESNDFGNPAAMGIMTGMMGNLMSGGNGVSNRETRGNYHQAPPRQHQNGYSGYQNDYQQAGYNQNMYGQEDYLYQKQDHGGNEYGNGGYCGGYPHPGPPQQYEPTNAGYVPSPAPYAGQQQYYSGYQANKDDNGMPHPQHFGPEFYDRQTGQVAQAYFEYSRCIGRRKALLIGINYIGSDALLAGCINDVHNVQKFITERYGYQLDNIVMLTDDVNDARTMPTRDNVIKAMKWLVDGAQRDDALFFHYSGHGTQRKDINGDEQDGQDEAICPVDYETAGLLIDDDM</sequence>
<gene>
    <name evidence="4" type="ORF">I308_106736</name>
</gene>
<comment type="similarity">
    <text evidence="1">Belongs to the peptidase C14B family.</text>
</comment>
<reference evidence="4" key="1">
    <citation type="submission" date="2015-01" db="EMBL/GenBank/DDBJ databases">
        <authorList>
            <consortium name="The Broad Institute Genomics Platform"/>
            <person name="Cuomo C."/>
            <person name="Litvintseva A."/>
            <person name="Chen Y."/>
            <person name="Heitman J."/>
            <person name="Sun S."/>
            <person name="Springer D."/>
            <person name="Dromer F."/>
            <person name="Young S."/>
            <person name="Zeng Q."/>
            <person name="Gargeya S."/>
            <person name="Abouelleil A."/>
            <person name="Alvarado L."/>
            <person name="Chapman S.B."/>
            <person name="Gainer-Dewar J."/>
            <person name="Goldberg J."/>
            <person name="Griggs A."/>
            <person name="Gujja S."/>
            <person name="Hansen M."/>
            <person name="Howarth C."/>
            <person name="Imamovic A."/>
            <person name="Larimer J."/>
            <person name="Murphy C."/>
            <person name="Naylor J."/>
            <person name="Pearson M."/>
            <person name="Priest M."/>
            <person name="Roberts A."/>
            <person name="Saif S."/>
            <person name="Shea T."/>
            <person name="Sykes S."/>
            <person name="Wortman J."/>
            <person name="Nusbaum C."/>
            <person name="Birren B."/>
        </authorList>
    </citation>
    <scope>NUCLEOTIDE SEQUENCE</scope>
    <source>
        <strain evidence="4">IND107</strain>
    </source>
</reference>
<dbReference type="InterPro" id="IPR011600">
    <property type="entry name" value="Pept_C14_caspase"/>
</dbReference>
<keyword evidence="5" id="KW-1185">Reference proteome</keyword>
<feature type="compositionally biased region" description="Low complexity" evidence="2">
    <location>
        <begin position="37"/>
        <end position="49"/>
    </location>
</feature>
<dbReference type="Gene3D" id="3.40.50.12660">
    <property type="match status" value="1"/>
</dbReference>
<proteinExistence type="inferred from homology"/>
<dbReference type="RefSeq" id="XP_066610696.1">
    <property type="nucleotide sequence ID" value="XM_066761156.1"/>
</dbReference>
<evidence type="ECO:0000313" key="4">
    <source>
        <dbReference type="EMBL" id="KAL0240188.1"/>
    </source>
</evidence>
<comment type="caution">
    <text evidence="4">The sequence shown here is derived from an EMBL/GenBank/DDBJ whole genome shotgun (WGS) entry which is preliminary data.</text>
</comment>
<dbReference type="Pfam" id="PF00656">
    <property type="entry name" value="Peptidase_C14"/>
    <property type="match status" value="1"/>
</dbReference>
<evidence type="ECO:0000313" key="5">
    <source>
        <dbReference type="Proteomes" id="UP000054399"/>
    </source>
</evidence>